<comment type="subcellular location">
    <subcellularLocation>
        <location evidence="1 9">Endoplasmic reticulum membrane</location>
        <topology evidence="1 9">Multi-pass membrane protein</topology>
    </subcellularLocation>
</comment>
<dbReference type="PANTHER" id="PTHR13085">
    <property type="entry name" value="MICROSOMAL SIGNAL PEPTIDASE 25 KDA SUBUNIT"/>
    <property type="match status" value="1"/>
</dbReference>
<reference evidence="11" key="1">
    <citation type="submission" date="2022-11" db="UniProtKB">
        <authorList>
            <consortium name="WormBaseParasite"/>
        </authorList>
    </citation>
    <scope>IDENTIFICATION</scope>
</reference>
<sequence length="226" mass="26266">MSKIFEKISKIDRDHLIIIAALLFVISAFVINWCIRKLKGENQEKGAPEPIKVVKWDGPTVKNTLDDCVKKVINENYSTWKERHTLADGRLFLSVIAVGFAAFALVYDYLYPFPLSKMVLATCSISYFVLMFVLQIYQWYVEKTTFYQAAENDGKNPARYWRWSSEMKRYDDKYTLVAEYTQGSRWGSMKLVKSIASYITEDGEVLLSLLKKDVDYLRDQATSKRE</sequence>
<protein>
    <recommendedName>
        <fullName evidence="3 9">Signal peptidase complex subunit 2</fullName>
    </recommendedName>
</protein>
<dbReference type="InterPro" id="IPR009582">
    <property type="entry name" value="Spc2/SPCS2"/>
</dbReference>
<evidence type="ECO:0000256" key="6">
    <source>
        <dbReference type="ARBA" id="ARBA00022989"/>
    </source>
</evidence>
<feature type="transmembrane region" description="Helical" evidence="9">
    <location>
        <begin position="15"/>
        <end position="35"/>
    </location>
</feature>
<keyword evidence="5 9" id="KW-0256">Endoplasmic reticulum</keyword>
<evidence type="ECO:0000256" key="5">
    <source>
        <dbReference type="ARBA" id="ARBA00022824"/>
    </source>
</evidence>
<keyword evidence="7 9" id="KW-0472">Membrane</keyword>
<keyword evidence="6 9" id="KW-1133">Transmembrane helix</keyword>
<dbReference type="WBParaSite" id="ACRNAN_scaffold8382.g32658.t2">
    <property type="protein sequence ID" value="ACRNAN_scaffold8382.g32658.t2"/>
    <property type="gene ID" value="ACRNAN_scaffold8382.g32658"/>
</dbReference>
<evidence type="ECO:0000256" key="9">
    <source>
        <dbReference type="RuleBase" id="RU368033"/>
    </source>
</evidence>
<evidence type="ECO:0000256" key="2">
    <source>
        <dbReference type="ARBA" id="ARBA00007324"/>
    </source>
</evidence>
<comment type="function">
    <text evidence="8 9">Component of the signal peptidase complex (SPC) which catalyzes the cleavage of N-terminal signal sequences from nascent proteins as they are translocated into the lumen of the endoplasmic reticulum. Enhances the enzymatic activity of SPC and facilitates the interactions between different components of the translocation site.</text>
</comment>
<comment type="similarity">
    <text evidence="2 9">Belongs to the SPCS2 family.</text>
</comment>
<dbReference type="Proteomes" id="UP000887540">
    <property type="component" value="Unplaced"/>
</dbReference>
<organism evidence="10 11">
    <name type="scientific">Acrobeloides nanus</name>
    <dbReference type="NCBI Taxonomy" id="290746"/>
    <lineage>
        <taxon>Eukaryota</taxon>
        <taxon>Metazoa</taxon>
        <taxon>Ecdysozoa</taxon>
        <taxon>Nematoda</taxon>
        <taxon>Chromadorea</taxon>
        <taxon>Rhabditida</taxon>
        <taxon>Tylenchina</taxon>
        <taxon>Cephalobomorpha</taxon>
        <taxon>Cephaloboidea</taxon>
        <taxon>Cephalobidae</taxon>
        <taxon>Acrobeloides</taxon>
    </lineage>
</organism>
<dbReference type="GO" id="GO:0045047">
    <property type="term" value="P:protein targeting to ER"/>
    <property type="evidence" value="ECO:0007669"/>
    <property type="project" value="TreeGrafter"/>
</dbReference>
<accession>A0A914EKG5</accession>
<dbReference type="GO" id="GO:0008233">
    <property type="term" value="F:peptidase activity"/>
    <property type="evidence" value="ECO:0007669"/>
    <property type="project" value="UniProtKB-UniRule"/>
</dbReference>
<dbReference type="GO" id="GO:0006465">
    <property type="term" value="P:signal peptide processing"/>
    <property type="evidence" value="ECO:0007669"/>
    <property type="project" value="UniProtKB-UniRule"/>
</dbReference>
<evidence type="ECO:0000256" key="4">
    <source>
        <dbReference type="ARBA" id="ARBA00022692"/>
    </source>
</evidence>
<evidence type="ECO:0000313" key="11">
    <source>
        <dbReference type="WBParaSite" id="ACRNAN_scaffold8382.g32658.t2"/>
    </source>
</evidence>
<dbReference type="AlphaFoldDB" id="A0A914EKG5"/>
<comment type="caution">
    <text evidence="9">Lacks conserved residue(s) required for the propagation of feature annotation.</text>
</comment>
<evidence type="ECO:0000256" key="1">
    <source>
        <dbReference type="ARBA" id="ARBA00004477"/>
    </source>
</evidence>
<keyword evidence="4 9" id="KW-0812">Transmembrane</keyword>
<evidence type="ECO:0000256" key="3">
    <source>
        <dbReference type="ARBA" id="ARBA00017057"/>
    </source>
</evidence>
<evidence type="ECO:0000313" key="10">
    <source>
        <dbReference type="Proteomes" id="UP000887540"/>
    </source>
</evidence>
<dbReference type="GO" id="GO:0005787">
    <property type="term" value="C:signal peptidase complex"/>
    <property type="evidence" value="ECO:0007669"/>
    <property type="project" value="UniProtKB-UniRule"/>
</dbReference>
<feature type="transmembrane region" description="Helical" evidence="9">
    <location>
        <begin position="118"/>
        <end position="137"/>
    </location>
</feature>
<dbReference type="Pfam" id="PF06703">
    <property type="entry name" value="SPC25"/>
    <property type="match status" value="1"/>
</dbReference>
<dbReference type="PANTHER" id="PTHR13085:SF0">
    <property type="entry name" value="SIGNAL PEPTIDASE COMPLEX SUBUNIT 2"/>
    <property type="match status" value="1"/>
</dbReference>
<name>A0A914EKG5_9BILA</name>
<keyword evidence="10" id="KW-1185">Reference proteome</keyword>
<evidence type="ECO:0000256" key="7">
    <source>
        <dbReference type="ARBA" id="ARBA00023136"/>
    </source>
</evidence>
<proteinExistence type="inferred from homology"/>
<evidence type="ECO:0000256" key="8">
    <source>
        <dbReference type="ARBA" id="ARBA00045608"/>
    </source>
</evidence>
<feature type="transmembrane region" description="Helical" evidence="9">
    <location>
        <begin position="91"/>
        <end position="112"/>
    </location>
</feature>